<dbReference type="InterPro" id="IPR036291">
    <property type="entry name" value="NAD(P)-bd_dom_sf"/>
</dbReference>
<comment type="subunit">
    <text evidence="2">Homohexamer.</text>
</comment>
<dbReference type="SMART" id="SM00839">
    <property type="entry name" value="ELFV_dehydrog"/>
    <property type="match status" value="1"/>
</dbReference>
<dbReference type="PANTHER" id="PTHR43571:SF1">
    <property type="entry name" value="NADP-SPECIFIC GLUTAMATE DEHYDROGENASE 1-RELATED"/>
    <property type="match status" value="1"/>
</dbReference>
<dbReference type="PIRSF" id="PIRSF000185">
    <property type="entry name" value="Glu_DH"/>
    <property type="match status" value="1"/>
</dbReference>
<evidence type="ECO:0000313" key="7">
    <source>
        <dbReference type="EMBL" id="MCI2241839.1"/>
    </source>
</evidence>
<dbReference type="Gene3D" id="1.10.285.10">
    <property type="entry name" value="Glutamate Dehydrogenase, chain A, domain 3"/>
    <property type="match status" value="2"/>
</dbReference>
<dbReference type="InterPro" id="IPR050724">
    <property type="entry name" value="Glu_Leu_Phe_Val_DH"/>
</dbReference>
<evidence type="ECO:0000256" key="1">
    <source>
        <dbReference type="ARBA" id="ARBA00006382"/>
    </source>
</evidence>
<evidence type="ECO:0000313" key="8">
    <source>
        <dbReference type="Proteomes" id="UP001430755"/>
    </source>
</evidence>
<sequence length="443" mass="47877">MSYVSDVIEQVKAKNAEQPEFIQAVTEVLQSLEPVIEAHPEYEAAGLLERIVEPERVIMFRVPWVDDAGHVQVNRGFRVQFNSAIGPYKGGLRLHPSVNLGIIKFLGFEQIFKNSLTTLPMGGGKGGCDFDPKGKSDGEVMRFCQSFMTELQRHIGADTDVPAGDIGTGAREIGFMFGQYKRLRNVFEGVLTGKGLAFGGSLARTEATGYGLVYIVDEYLRCHGDSLEGKTVCVSGSGNVAIYATQKAQQLGATVVTLSDSTGWIYDPAGIDVALVKQIKEVERGRISEYAARREGVTYHEGRGVWVTPCDIALPCATQNEVLIDDVRALVENGCKLLAEGANMPTTLDATEYLQANGVAFIPGKAANAGGVATSGLEMSQNSERLSWSFEEVDEKLHGIMVSIYHAMDDAAKRYGHEGNYVMGANIAGFEKVAAAMMAEGIV</sequence>
<dbReference type="SUPFAM" id="SSF51735">
    <property type="entry name" value="NAD(P)-binding Rossmann-fold domains"/>
    <property type="match status" value="1"/>
</dbReference>
<dbReference type="PRINTS" id="PR00082">
    <property type="entry name" value="GLFDHDRGNASE"/>
</dbReference>
<gene>
    <name evidence="7" type="primary">gdhA</name>
    <name evidence="7" type="ORF">LPT13_05660</name>
</gene>
<dbReference type="Proteomes" id="UP001430755">
    <property type="component" value="Unassembled WGS sequence"/>
</dbReference>
<dbReference type="GO" id="GO:0004354">
    <property type="term" value="F:glutamate dehydrogenase (NADP+) activity"/>
    <property type="evidence" value="ECO:0007669"/>
    <property type="project" value="UniProtKB-EC"/>
</dbReference>
<dbReference type="RefSeq" id="WP_242164474.1">
    <property type="nucleotide sequence ID" value="NZ_JAJMLW010000002.1"/>
</dbReference>
<keyword evidence="3 4" id="KW-0560">Oxidoreductase</keyword>
<dbReference type="CDD" id="cd05313">
    <property type="entry name" value="NAD_bind_2_Glu_DH"/>
    <property type="match status" value="1"/>
</dbReference>
<keyword evidence="8" id="KW-1185">Reference proteome</keyword>
<dbReference type="PROSITE" id="PS00074">
    <property type="entry name" value="GLFV_DEHYDROGENASE"/>
    <property type="match status" value="1"/>
</dbReference>
<dbReference type="InterPro" id="IPR033922">
    <property type="entry name" value="NAD_bind_Glu_DH"/>
</dbReference>
<dbReference type="InterPro" id="IPR033524">
    <property type="entry name" value="Glu/Leu/Phe/Val_DH_AS"/>
</dbReference>
<accession>A0ABS9WGB9</accession>
<dbReference type="InterPro" id="IPR006097">
    <property type="entry name" value="Glu/Leu/Phe/Val/Trp_DH_dimer"/>
</dbReference>
<dbReference type="InterPro" id="IPR006096">
    <property type="entry name" value="Glu/Leu/Phe/Val/Trp_DH_C"/>
</dbReference>
<organism evidence="7 8">
    <name type="scientific">Adlercreutzia faecimuris</name>
    <dbReference type="NCBI Taxonomy" id="2897341"/>
    <lineage>
        <taxon>Bacteria</taxon>
        <taxon>Bacillati</taxon>
        <taxon>Actinomycetota</taxon>
        <taxon>Coriobacteriia</taxon>
        <taxon>Eggerthellales</taxon>
        <taxon>Eggerthellaceae</taxon>
        <taxon>Adlercreutzia</taxon>
    </lineage>
</organism>
<evidence type="ECO:0000256" key="2">
    <source>
        <dbReference type="ARBA" id="ARBA00011643"/>
    </source>
</evidence>
<reference evidence="7" key="1">
    <citation type="submission" date="2021-11" db="EMBL/GenBank/DDBJ databases">
        <title>A Novel Adlercreutzia Species, isolated from a Allomyrina dichotoma larva feces.</title>
        <authorList>
            <person name="Suh M.K."/>
        </authorList>
    </citation>
    <scope>NUCLEOTIDE SEQUENCE</scope>
    <source>
        <strain evidence="7">JBNU-10</strain>
    </source>
</reference>
<evidence type="ECO:0000256" key="4">
    <source>
        <dbReference type="PIRNR" id="PIRNR000185"/>
    </source>
</evidence>
<dbReference type="Pfam" id="PF02812">
    <property type="entry name" value="ELFV_dehydrog_N"/>
    <property type="match status" value="1"/>
</dbReference>
<dbReference type="InterPro" id="IPR046346">
    <property type="entry name" value="Aminoacid_DH-like_N_sf"/>
</dbReference>
<name>A0ABS9WGB9_9ACTN</name>
<dbReference type="Pfam" id="PF00208">
    <property type="entry name" value="ELFV_dehydrog"/>
    <property type="match status" value="1"/>
</dbReference>
<dbReference type="Gene3D" id="3.40.50.10860">
    <property type="entry name" value="Leucine Dehydrogenase, chain A, domain 1"/>
    <property type="match status" value="1"/>
</dbReference>
<dbReference type="EMBL" id="JAJMLW010000002">
    <property type="protein sequence ID" value="MCI2241839.1"/>
    <property type="molecule type" value="Genomic_DNA"/>
</dbReference>
<dbReference type="InterPro" id="IPR006095">
    <property type="entry name" value="Glu/Leu/Phe/Val/Trp_DH"/>
</dbReference>
<protein>
    <recommendedName>
        <fullName evidence="4">Glutamate dehydrogenase</fullName>
    </recommendedName>
</protein>
<evidence type="ECO:0000256" key="3">
    <source>
        <dbReference type="ARBA" id="ARBA00023002"/>
    </source>
</evidence>
<dbReference type="NCBIfam" id="NF006929">
    <property type="entry name" value="PRK09414.1"/>
    <property type="match status" value="1"/>
</dbReference>
<comment type="similarity">
    <text evidence="1 4 5">Belongs to the Glu/Leu/Phe/Val dehydrogenases family.</text>
</comment>
<dbReference type="SUPFAM" id="SSF53223">
    <property type="entry name" value="Aminoacid dehydrogenase-like, N-terminal domain"/>
    <property type="match status" value="1"/>
</dbReference>
<dbReference type="Gene3D" id="3.40.50.720">
    <property type="entry name" value="NAD(P)-binding Rossmann-like Domain"/>
    <property type="match status" value="1"/>
</dbReference>
<comment type="caution">
    <text evidence="7">The sequence shown here is derived from an EMBL/GenBank/DDBJ whole genome shotgun (WGS) entry which is preliminary data.</text>
</comment>
<feature type="domain" description="Glutamate/phenylalanine/leucine/valine/L-tryptophan dehydrogenase C-terminal" evidence="6">
    <location>
        <begin position="201"/>
        <end position="441"/>
    </location>
</feature>
<dbReference type="InterPro" id="IPR014362">
    <property type="entry name" value="Glu_DH"/>
</dbReference>
<dbReference type="PANTHER" id="PTHR43571">
    <property type="entry name" value="NADP-SPECIFIC GLUTAMATE DEHYDROGENASE 1-RELATED"/>
    <property type="match status" value="1"/>
</dbReference>
<evidence type="ECO:0000256" key="5">
    <source>
        <dbReference type="RuleBase" id="RU004417"/>
    </source>
</evidence>
<proteinExistence type="inferred from homology"/>
<evidence type="ECO:0000259" key="6">
    <source>
        <dbReference type="SMART" id="SM00839"/>
    </source>
</evidence>